<accession>A0A2Z7D6S9</accession>
<dbReference type="InterPro" id="IPR011598">
    <property type="entry name" value="bHLH_dom"/>
</dbReference>
<evidence type="ECO:0000313" key="7">
    <source>
        <dbReference type="Proteomes" id="UP000250235"/>
    </source>
</evidence>
<dbReference type="PROSITE" id="PS50888">
    <property type="entry name" value="BHLH"/>
    <property type="match status" value="1"/>
</dbReference>
<dbReference type="PANTHER" id="PTHR31945:SF63">
    <property type="entry name" value="TRANSCRIPTION FACTOR BHLH90"/>
    <property type="match status" value="1"/>
</dbReference>
<dbReference type="GO" id="GO:0005634">
    <property type="term" value="C:nucleus"/>
    <property type="evidence" value="ECO:0007669"/>
    <property type="project" value="UniProtKB-SubCell"/>
</dbReference>
<reference evidence="6 7" key="1">
    <citation type="journal article" date="2015" name="Proc. Natl. Acad. Sci. U.S.A.">
        <title>The resurrection genome of Boea hygrometrica: A blueprint for survival of dehydration.</title>
        <authorList>
            <person name="Xiao L."/>
            <person name="Yang G."/>
            <person name="Zhang L."/>
            <person name="Yang X."/>
            <person name="Zhao S."/>
            <person name="Ji Z."/>
            <person name="Zhou Q."/>
            <person name="Hu M."/>
            <person name="Wang Y."/>
            <person name="Chen M."/>
            <person name="Xu Y."/>
            <person name="Jin H."/>
            <person name="Xiao X."/>
            <person name="Hu G."/>
            <person name="Bao F."/>
            <person name="Hu Y."/>
            <person name="Wan P."/>
            <person name="Li L."/>
            <person name="Deng X."/>
            <person name="Kuang T."/>
            <person name="Xiang C."/>
            <person name="Zhu J.K."/>
            <person name="Oliver M.J."/>
            <person name="He Y."/>
        </authorList>
    </citation>
    <scope>NUCLEOTIDE SEQUENCE [LARGE SCALE GENOMIC DNA]</scope>
    <source>
        <strain evidence="7">cv. XS01</strain>
    </source>
</reference>
<dbReference type="GO" id="GO:0043565">
    <property type="term" value="F:sequence-specific DNA binding"/>
    <property type="evidence" value="ECO:0007669"/>
    <property type="project" value="TreeGrafter"/>
</dbReference>
<dbReference type="AlphaFoldDB" id="A0A2Z7D6S9"/>
<gene>
    <name evidence="6" type="ORF">F511_33248</name>
</gene>
<proteinExistence type="predicted"/>
<evidence type="ECO:0000256" key="2">
    <source>
        <dbReference type="ARBA" id="ARBA00023015"/>
    </source>
</evidence>
<name>A0A2Z7D6S9_9LAMI</name>
<dbReference type="InterPro" id="IPR054502">
    <property type="entry name" value="bHLH-TF_ACT-like_plant"/>
</dbReference>
<dbReference type="Pfam" id="PF22754">
    <property type="entry name" value="bHLH-TF_ACT-like_plant"/>
    <property type="match status" value="1"/>
</dbReference>
<dbReference type="OrthoDB" id="1890947at2759"/>
<dbReference type="CDD" id="cd04873">
    <property type="entry name" value="ACT_UUR-ACR-like"/>
    <property type="match status" value="1"/>
</dbReference>
<evidence type="ECO:0000259" key="5">
    <source>
        <dbReference type="PROSITE" id="PS50888"/>
    </source>
</evidence>
<dbReference type="SMART" id="SM00353">
    <property type="entry name" value="HLH"/>
    <property type="match status" value="1"/>
</dbReference>
<organism evidence="6 7">
    <name type="scientific">Dorcoceras hygrometricum</name>
    <dbReference type="NCBI Taxonomy" id="472368"/>
    <lineage>
        <taxon>Eukaryota</taxon>
        <taxon>Viridiplantae</taxon>
        <taxon>Streptophyta</taxon>
        <taxon>Embryophyta</taxon>
        <taxon>Tracheophyta</taxon>
        <taxon>Spermatophyta</taxon>
        <taxon>Magnoliopsida</taxon>
        <taxon>eudicotyledons</taxon>
        <taxon>Gunneridae</taxon>
        <taxon>Pentapetalae</taxon>
        <taxon>asterids</taxon>
        <taxon>lamiids</taxon>
        <taxon>Lamiales</taxon>
        <taxon>Gesneriaceae</taxon>
        <taxon>Didymocarpoideae</taxon>
        <taxon>Trichosporeae</taxon>
        <taxon>Loxocarpinae</taxon>
        <taxon>Dorcoceras</taxon>
    </lineage>
</organism>
<dbReference type="InterPro" id="IPR036638">
    <property type="entry name" value="HLH_DNA-bd_sf"/>
</dbReference>
<feature type="domain" description="BHLH" evidence="5">
    <location>
        <begin position="245"/>
        <end position="294"/>
    </location>
</feature>
<comment type="subcellular location">
    <subcellularLocation>
        <location evidence="1">Nucleus</location>
    </subcellularLocation>
</comment>
<protein>
    <recommendedName>
        <fullName evidence="5">BHLH domain-containing protein</fullName>
    </recommendedName>
</protein>
<keyword evidence="3" id="KW-0804">Transcription</keyword>
<evidence type="ECO:0000256" key="1">
    <source>
        <dbReference type="ARBA" id="ARBA00004123"/>
    </source>
</evidence>
<dbReference type="InterPro" id="IPR025610">
    <property type="entry name" value="MYC/MYB_N"/>
</dbReference>
<evidence type="ECO:0000256" key="4">
    <source>
        <dbReference type="ARBA" id="ARBA00023242"/>
    </source>
</evidence>
<keyword evidence="7" id="KW-1185">Reference proteome</keyword>
<dbReference type="SUPFAM" id="SSF47459">
    <property type="entry name" value="HLH, helix-loop-helix DNA-binding domain"/>
    <property type="match status" value="1"/>
</dbReference>
<evidence type="ECO:0000256" key="3">
    <source>
        <dbReference type="ARBA" id="ARBA00023163"/>
    </source>
</evidence>
<dbReference type="GO" id="GO:0003700">
    <property type="term" value="F:DNA-binding transcription factor activity"/>
    <property type="evidence" value="ECO:0007669"/>
    <property type="project" value="TreeGrafter"/>
</dbReference>
<dbReference type="EMBL" id="KQ990658">
    <property type="protein sequence ID" value="KZV52796.1"/>
    <property type="molecule type" value="Genomic_DNA"/>
</dbReference>
<dbReference type="Proteomes" id="UP000250235">
    <property type="component" value="Unassembled WGS sequence"/>
</dbReference>
<keyword evidence="2" id="KW-0805">Transcription regulation</keyword>
<dbReference type="PANTHER" id="PTHR31945">
    <property type="entry name" value="TRANSCRIPTION FACTOR SCREAM2-RELATED"/>
    <property type="match status" value="1"/>
</dbReference>
<dbReference type="Gene3D" id="4.10.280.10">
    <property type="entry name" value="Helix-loop-helix DNA-binding domain"/>
    <property type="match status" value="1"/>
</dbReference>
<dbReference type="Pfam" id="PF00010">
    <property type="entry name" value="HLH"/>
    <property type="match status" value="1"/>
</dbReference>
<dbReference type="Pfam" id="PF14215">
    <property type="entry name" value="bHLH-MYC_N"/>
    <property type="match status" value="1"/>
</dbReference>
<evidence type="ECO:0000313" key="6">
    <source>
        <dbReference type="EMBL" id="KZV52796.1"/>
    </source>
</evidence>
<dbReference type="GO" id="GO:0046983">
    <property type="term" value="F:protein dimerization activity"/>
    <property type="evidence" value="ECO:0007669"/>
    <property type="project" value="InterPro"/>
</dbReference>
<sequence length="423" mass="47273">MAALLEGALNWLRPLVQNKAWDYCIIWKFGNDPSRFIEWGACCCSGADRFEDIGFVNGGSGLERDECKDTCFRHWVRTKACEALAQLPSHMPLYSGIHGEVVVTKQPEWICHANVSASDNVLNGTQVLIPIACGLIELFTANHVPKNVKIMDYIYTRFRVSTKEENIFGDSHDRVNYIEKWSPTSFIPPASQTCLEGSSTGSCLSSDPALGTMKPKRISRKWADSSSLILGKRSIKSRQAAENGQYKSKNLITERNRRKRIKDGIFTLRALVPNISKMNRLATLGDAAAYIEELLEIIEHYENELREMEAEHCGKIYGKSGKENSPAFDLSRGQSGSHENKPAQAEVEVSQLGTKDFLLKLVCKVRRGGFSRLMEAMDSLGLQVRDANVTTFNGSVLNVLRVEANHMEIEPKTLKNSLIQLLS</sequence>
<keyword evidence="4" id="KW-0539">Nucleus</keyword>
<dbReference type="InterPro" id="IPR051358">
    <property type="entry name" value="TF_AMS/ICE1/BHLH6-like"/>
</dbReference>